<evidence type="ECO:0000256" key="2">
    <source>
        <dbReference type="SAM" id="SignalP"/>
    </source>
</evidence>
<keyword evidence="1" id="KW-0812">Transmembrane</keyword>
<feature type="chain" id="PRO_5041924512" evidence="2">
    <location>
        <begin position="23"/>
        <end position="174"/>
    </location>
</feature>
<protein>
    <submittedName>
        <fullName evidence="3">Uncharacterized protein</fullName>
    </submittedName>
</protein>
<keyword evidence="1" id="KW-1133">Transmembrane helix</keyword>
<keyword evidence="4" id="KW-1185">Reference proteome</keyword>
<feature type="signal peptide" evidence="2">
    <location>
        <begin position="1"/>
        <end position="22"/>
    </location>
</feature>
<sequence length="174" mass="18682">MHAFKLRVVLLVLGFLSRPSTAFQGPKKVGCPVSLGKACFHLVPQTLTEIAALFGADSTRALGTLISLLLVAGTLVFLLRKRTAAIVDKFIAWTIRTGAASSLLVILLLAFVIWRPRIFIFITVIVGIAHLFSIPLWPGSAPARPTRGQVQSRFKAPACGQTKFPVATCGMTIG</sequence>
<evidence type="ECO:0000313" key="3">
    <source>
        <dbReference type="EMBL" id="KAJ7730470.1"/>
    </source>
</evidence>
<gene>
    <name evidence="3" type="ORF">DFH07DRAFT_848691</name>
</gene>
<evidence type="ECO:0000256" key="1">
    <source>
        <dbReference type="SAM" id="Phobius"/>
    </source>
</evidence>
<dbReference type="AlphaFoldDB" id="A0AAD7HXE5"/>
<feature type="transmembrane region" description="Helical" evidence="1">
    <location>
        <begin position="61"/>
        <end position="79"/>
    </location>
</feature>
<feature type="transmembrane region" description="Helical" evidence="1">
    <location>
        <begin position="118"/>
        <end position="137"/>
    </location>
</feature>
<evidence type="ECO:0000313" key="4">
    <source>
        <dbReference type="Proteomes" id="UP001215280"/>
    </source>
</evidence>
<organism evidence="3 4">
    <name type="scientific">Mycena maculata</name>
    <dbReference type="NCBI Taxonomy" id="230809"/>
    <lineage>
        <taxon>Eukaryota</taxon>
        <taxon>Fungi</taxon>
        <taxon>Dikarya</taxon>
        <taxon>Basidiomycota</taxon>
        <taxon>Agaricomycotina</taxon>
        <taxon>Agaricomycetes</taxon>
        <taxon>Agaricomycetidae</taxon>
        <taxon>Agaricales</taxon>
        <taxon>Marasmiineae</taxon>
        <taxon>Mycenaceae</taxon>
        <taxon>Mycena</taxon>
    </lineage>
</organism>
<comment type="caution">
    <text evidence="3">The sequence shown here is derived from an EMBL/GenBank/DDBJ whole genome shotgun (WGS) entry which is preliminary data.</text>
</comment>
<keyword evidence="2" id="KW-0732">Signal</keyword>
<feature type="transmembrane region" description="Helical" evidence="1">
    <location>
        <begin position="91"/>
        <end position="112"/>
    </location>
</feature>
<dbReference type="Proteomes" id="UP001215280">
    <property type="component" value="Unassembled WGS sequence"/>
</dbReference>
<name>A0AAD7HXE5_9AGAR</name>
<proteinExistence type="predicted"/>
<accession>A0AAD7HXE5</accession>
<keyword evidence="1" id="KW-0472">Membrane</keyword>
<dbReference type="EMBL" id="JARJLG010000190">
    <property type="protein sequence ID" value="KAJ7730470.1"/>
    <property type="molecule type" value="Genomic_DNA"/>
</dbReference>
<reference evidence="3" key="1">
    <citation type="submission" date="2023-03" db="EMBL/GenBank/DDBJ databases">
        <title>Massive genome expansion in bonnet fungi (Mycena s.s.) driven by repeated elements and novel gene families across ecological guilds.</title>
        <authorList>
            <consortium name="Lawrence Berkeley National Laboratory"/>
            <person name="Harder C.B."/>
            <person name="Miyauchi S."/>
            <person name="Viragh M."/>
            <person name="Kuo A."/>
            <person name="Thoen E."/>
            <person name="Andreopoulos B."/>
            <person name="Lu D."/>
            <person name="Skrede I."/>
            <person name="Drula E."/>
            <person name="Henrissat B."/>
            <person name="Morin E."/>
            <person name="Kohler A."/>
            <person name="Barry K."/>
            <person name="LaButti K."/>
            <person name="Morin E."/>
            <person name="Salamov A."/>
            <person name="Lipzen A."/>
            <person name="Mereny Z."/>
            <person name="Hegedus B."/>
            <person name="Baldrian P."/>
            <person name="Stursova M."/>
            <person name="Weitz H."/>
            <person name="Taylor A."/>
            <person name="Grigoriev I.V."/>
            <person name="Nagy L.G."/>
            <person name="Martin F."/>
            <person name="Kauserud H."/>
        </authorList>
    </citation>
    <scope>NUCLEOTIDE SEQUENCE</scope>
    <source>
        <strain evidence="3">CBHHK188m</strain>
    </source>
</reference>